<comment type="function">
    <text evidence="8">The alpha subunit is responsible for the aldol cleavage of indoleglycerol phosphate to indole and glyceraldehyde 3-phosphate.</text>
</comment>
<comment type="subunit">
    <text evidence="2 8">Tetramer of two alpha and two beta chains.</text>
</comment>
<dbReference type="NCBIfam" id="TIGR00262">
    <property type="entry name" value="trpA"/>
    <property type="match status" value="1"/>
</dbReference>
<comment type="similarity">
    <text evidence="8 9">Belongs to the TrpA family.</text>
</comment>
<dbReference type="GO" id="GO:0004834">
    <property type="term" value="F:tryptophan synthase activity"/>
    <property type="evidence" value="ECO:0007669"/>
    <property type="project" value="UniProtKB-EC"/>
</dbReference>
<sequence>MNRIDQRFSELKQQGRRALIPFITAGDPAPRYTVGFMHALVEAGADVIELGVPFSDPMADGPVIQKACERALAAGTRLVDLLDMVAEFRRTDSATPVVLMGYLNPIERIGYEAFARRAAEVGVDGVLTVDMPPEEADELAPLLKANGVAAIFLVAPTTSRQRAAAICAQGDGYLYYVSLKGVTGSATLNAEDVAEHLAPLRELTDLPLCVGFGIRDGATAAEVARVADGVIAGSALVNRIADNATTPEAVPGALKAVLGDMRRAMDAATAPDLADAPR</sequence>
<reference evidence="10 11" key="1">
    <citation type="submission" date="2023-03" db="EMBL/GenBank/DDBJ databases">
        <title>Halomonas sp. nov., isolated from Korean tranditional fermented seafood 'Jeotgal'.</title>
        <authorList>
            <person name="Kim B."/>
            <person name="Shin N.-R."/>
        </authorList>
    </citation>
    <scope>NUCLEOTIDE SEQUENCE [LARGE SCALE GENOMIC DNA]</scope>
    <source>
        <strain evidence="10 11">SG2L-4</strain>
    </source>
</reference>
<evidence type="ECO:0000256" key="1">
    <source>
        <dbReference type="ARBA" id="ARBA00004733"/>
    </source>
</evidence>
<comment type="catalytic activity">
    <reaction evidence="7 8">
        <text>(1S,2R)-1-C-(indol-3-yl)glycerol 3-phosphate + L-serine = D-glyceraldehyde 3-phosphate + L-tryptophan + H2O</text>
        <dbReference type="Rhea" id="RHEA:10532"/>
        <dbReference type="ChEBI" id="CHEBI:15377"/>
        <dbReference type="ChEBI" id="CHEBI:33384"/>
        <dbReference type="ChEBI" id="CHEBI:57912"/>
        <dbReference type="ChEBI" id="CHEBI:58866"/>
        <dbReference type="ChEBI" id="CHEBI:59776"/>
        <dbReference type="EC" id="4.2.1.20"/>
    </reaction>
</comment>
<evidence type="ECO:0000256" key="3">
    <source>
        <dbReference type="ARBA" id="ARBA00022605"/>
    </source>
</evidence>
<dbReference type="CDD" id="cd04724">
    <property type="entry name" value="Tryptophan_synthase_alpha"/>
    <property type="match status" value="1"/>
</dbReference>
<dbReference type="EC" id="4.2.1.20" evidence="8"/>
<keyword evidence="3 8" id="KW-0028">Amino-acid biosynthesis</keyword>
<evidence type="ECO:0000256" key="5">
    <source>
        <dbReference type="ARBA" id="ARBA00023141"/>
    </source>
</evidence>
<evidence type="ECO:0000256" key="9">
    <source>
        <dbReference type="RuleBase" id="RU003662"/>
    </source>
</evidence>
<evidence type="ECO:0000256" key="4">
    <source>
        <dbReference type="ARBA" id="ARBA00022822"/>
    </source>
</evidence>
<evidence type="ECO:0000256" key="7">
    <source>
        <dbReference type="ARBA" id="ARBA00049047"/>
    </source>
</evidence>
<dbReference type="RefSeq" id="WP_311882209.1">
    <property type="nucleotide sequence ID" value="NZ_CP119391.1"/>
</dbReference>
<dbReference type="Proteomes" id="UP001301869">
    <property type="component" value="Chromosome"/>
</dbReference>
<dbReference type="EMBL" id="CP119391">
    <property type="protein sequence ID" value="WNK19101.1"/>
    <property type="molecule type" value="Genomic_DNA"/>
</dbReference>
<feature type="active site" description="Proton acceptor" evidence="8">
    <location>
        <position position="60"/>
    </location>
</feature>
<dbReference type="InterPro" id="IPR013785">
    <property type="entry name" value="Aldolase_TIM"/>
</dbReference>
<comment type="pathway">
    <text evidence="1 8">Amino-acid biosynthesis; L-tryptophan biosynthesis; L-tryptophan from chorismate: step 5/5.</text>
</comment>
<dbReference type="Gene3D" id="3.20.20.70">
    <property type="entry name" value="Aldolase class I"/>
    <property type="match status" value="1"/>
</dbReference>
<keyword evidence="11" id="KW-1185">Reference proteome</keyword>
<evidence type="ECO:0000256" key="6">
    <source>
        <dbReference type="ARBA" id="ARBA00023239"/>
    </source>
</evidence>
<evidence type="ECO:0000256" key="2">
    <source>
        <dbReference type="ARBA" id="ARBA00011270"/>
    </source>
</evidence>
<accession>A0ABY9YXB0</accession>
<evidence type="ECO:0000256" key="8">
    <source>
        <dbReference type="HAMAP-Rule" id="MF_00131"/>
    </source>
</evidence>
<gene>
    <name evidence="8 10" type="primary">trpA</name>
    <name evidence="10" type="ORF">P1P91_09440</name>
</gene>
<dbReference type="InterPro" id="IPR018204">
    <property type="entry name" value="Trp_synthase_alpha_AS"/>
</dbReference>
<protein>
    <recommendedName>
        <fullName evidence="8">Tryptophan synthase alpha chain</fullName>
        <ecNumber evidence="8">4.2.1.20</ecNumber>
    </recommendedName>
</protein>
<dbReference type="PANTHER" id="PTHR43406:SF1">
    <property type="entry name" value="TRYPTOPHAN SYNTHASE ALPHA CHAIN, CHLOROPLASTIC"/>
    <property type="match status" value="1"/>
</dbReference>
<dbReference type="HAMAP" id="MF_00131">
    <property type="entry name" value="Trp_synth_alpha"/>
    <property type="match status" value="1"/>
</dbReference>
<name>A0ABY9YXB0_9GAMM</name>
<proteinExistence type="inferred from homology"/>
<dbReference type="InterPro" id="IPR011060">
    <property type="entry name" value="RibuloseP-bd_barrel"/>
</dbReference>
<dbReference type="Pfam" id="PF00290">
    <property type="entry name" value="Trp_syntA"/>
    <property type="match status" value="1"/>
</dbReference>
<keyword evidence="6 8" id="KW-0456">Lyase</keyword>
<dbReference type="PANTHER" id="PTHR43406">
    <property type="entry name" value="TRYPTOPHAN SYNTHASE, ALPHA CHAIN"/>
    <property type="match status" value="1"/>
</dbReference>
<dbReference type="PROSITE" id="PS00167">
    <property type="entry name" value="TRP_SYNTHASE_ALPHA"/>
    <property type="match status" value="1"/>
</dbReference>
<keyword evidence="5 8" id="KW-0057">Aromatic amino acid biosynthesis</keyword>
<dbReference type="InterPro" id="IPR002028">
    <property type="entry name" value="Trp_synthase_suA"/>
</dbReference>
<evidence type="ECO:0000313" key="10">
    <source>
        <dbReference type="EMBL" id="WNK19101.1"/>
    </source>
</evidence>
<keyword evidence="4 8" id="KW-0822">Tryptophan biosynthesis</keyword>
<organism evidence="10 11">
    <name type="scientific">Halomonas piscis</name>
    <dbReference type="NCBI Taxonomy" id="3031727"/>
    <lineage>
        <taxon>Bacteria</taxon>
        <taxon>Pseudomonadati</taxon>
        <taxon>Pseudomonadota</taxon>
        <taxon>Gammaproteobacteria</taxon>
        <taxon>Oceanospirillales</taxon>
        <taxon>Halomonadaceae</taxon>
        <taxon>Halomonas</taxon>
    </lineage>
</organism>
<dbReference type="SUPFAM" id="SSF51366">
    <property type="entry name" value="Ribulose-phoshate binding barrel"/>
    <property type="match status" value="1"/>
</dbReference>
<evidence type="ECO:0000313" key="11">
    <source>
        <dbReference type="Proteomes" id="UP001301869"/>
    </source>
</evidence>
<feature type="active site" description="Proton acceptor" evidence="8">
    <location>
        <position position="49"/>
    </location>
</feature>